<dbReference type="InterPro" id="IPR000600">
    <property type="entry name" value="ROK"/>
</dbReference>
<comment type="caution">
    <text evidence="2">The sequence shown here is derived from an EMBL/GenBank/DDBJ whole genome shotgun (WGS) entry which is preliminary data.</text>
</comment>
<dbReference type="Proteomes" id="UP001171916">
    <property type="component" value="Unassembled WGS sequence"/>
</dbReference>
<name>A0ABT7YB07_9BACT</name>
<accession>A0ABT7YB07</accession>
<sequence>MQNQDIPFLGVDVGGTHLKIGLVNKSGEILDFQKEETTTYREYPEGFGPKFIKELGKYLDKYPEVREVGIGLPGLISKDRTVPLEIPAIPGLNGFKLKEGLKKAYPEHDFFLENDAAAAAIGEFYFGQDDPAENFLFITLGTGIGSALVLDGQVFKGSRGNAMEMGHMLARDNARLETLVGRGGILNILDKYLKAHPDQAGDLAHEVPGIHMLVKGARENNPVALKVFEEVGEILGAAIVSTVRILDVTEIYFGGGVSAGLEFILPSMKKVLNESLTSYYTKSLHLKRATLENDAGTLGAAALCFMGSGL</sequence>
<dbReference type="InterPro" id="IPR043129">
    <property type="entry name" value="ATPase_NBD"/>
</dbReference>
<dbReference type="PANTHER" id="PTHR18964">
    <property type="entry name" value="ROK (REPRESSOR, ORF, KINASE) FAMILY"/>
    <property type="match status" value="1"/>
</dbReference>
<dbReference type="CDD" id="cd23763">
    <property type="entry name" value="ASKHA_ATPase_ROK"/>
    <property type="match status" value="1"/>
</dbReference>
<protein>
    <submittedName>
        <fullName evidence="2">ROK family protein</fullName>
    </submittedName>
</protein>
<evidence type="ECO:0000256" key="1">
    <source>
        <dbReference type="ARBA" id="ARBA00006479"/>
    </source>
</evidence>
<dbReference type="RefSeq" id="WP_289999243.1">
    <property type="nucleotide sequence ID" value="NZ_JAUEPH010000002.1"/>
</dbReference>
<proteinExistence type="inferred from homology"/>
<dbReference type="SUPFAM" id="SSF53067">
    <property type="entry name" value="Actin-like ATPase domain"/>
    <property type="match status" value="1"/>
</dbReference>
<reference evidence="2" key="1">
    <citation type="submission" date="2023-06" db="EMBL/GenBank/DDBJ databases">
        <title>Robiginitalea aurantiacus sp. nov. and Algoriphagus sediminis sp. nov., isolated from coastal sediment.</title>
        <authorList>
            <person name="Zhou Z.Y."/>
            <person name="An J."/>
            <person name="Jia Y.W."/>
            <person name="Du Z.J."/>
        </authorList>
    </citation>
    <scope>NUCLEOTIDE SEQUENCE</scope>
    <source>
        <strain evidence="2">C2-7</strain>
    </source>
</reference>
<evidence type="ECO:0000313" key="3">
    <source>
        <dbReference type="Proteomes" id="UP001171916"/>
    </source>
</evidence>
<dbReference type="Pfam" id="PF00480">
    <property type="entry name" value="ROK"/>
    <property type="match status" value="1"/>
</dbReference>
<dbReference type="PANTHER" id="PTHR18964:SF149">
    <property type="entry name" value="BIFUNCTIONAL UDP-N-ACETYLGLUCOSAMINE 2-EPIMERASE_N-ACETYLMANNOSAMINE KINASE"/>
    <property type="match status" value="1"/>
</dbReference>
<gene>
    <name evidence="2" type="ORF">QVH07_05965</name>
</gene>
<comment type="similarity">
    <text evidence="1">Belongs to the ROK (NagC/XylR) family.</text>
</comment>
<evidence type="ECO:0000313" key="2">
    <source>
        <dbReference type="EMBL" id="MDN3203683.1"/>
    </source>
</evidence>
<dbReference type="Gene3D" id="3.30.420.40">
    <property type="match status" value="2"/>
</dbReference>
<keyword evidence="3" id="KW-1185">Reference proteome</keyword>
<dbReference type="EMBL" id="JAUEPH010000002">
    <property type="protein sequence ID" value="MDN3203683.1"/>
    <property type="molecule type" value="Genomic_DNA"/>
</dbReference>
<organism evidence="2 3">
    <name type="scientific">Algoriphagus sediminis</name>
    <dbReference type="NCBI Taxonomy" id="3057113"/>
    <lineage>
        <taxon>Bacteria</taxon>
        <taxon>Pseudomonadati</taxon>
        <taxon>Bacteroidota</taxon>
        <taxon>Cytophagia</taxon>
        <taxon>Cytophagales</taxon>
        <taxon>Cyclobacteriaceae</taxon>
        <taxon>Algoriphagus</taxon>
    </lineage>
</organism>